<accession>A0ABP1ECL7</accession>
<feature type="domain" description="J" evidence="3">
    <location>
        <begin position="10"/>
        <end position="78"/>
    </location>
</feature>
<feature type="compositionally biased region" description="Low complexity" evidence="2">
    <location>
        <begin position="94"/>
        <end position="108"/>
    </location>
</feature>
<proteinExistence type="predicted"/>
<feature type="compositionally biased region" description="Basic residues" evidence="2">
    <location>
        <begin position="146"/>
        <end position="156"/>
    </location>
</feature>
<dbReference type="Pfam" id="PF00226">
    <property type="entry name" value="DnaJ"/>
    <property type="match status" value="1"/>
</dbReference>
<dbReference type="InterPro" id="IPR051339">
    <property type="entry name" value="DnaJ_subfamily_B"/>
</dbReference>
<sequence length="418" mass="47405">MMPIHSSEKNYYTVLDLPKGASEEEIRAAYKKLALKWHPDRHMDDKEDAQEKFIEISHAYNSLLDALHHPRKHKHRDRDKKNDTPVPPPPPPSSSGSSESHSSSSDSPSSKHKEDRDGKDKRSEERNARQRDPMPKASSSSSSRKPSVRTKAHHPRTTFFPHFHSDSSSDESDDDSIHHHRGTRLKKPRHLEDEDYEFVDLGSPLQPLSSPKSTPDISKDWVFPLPLSLEDLCSGASHRYRVTRTLRSGKAQNVKIDIKVSPGWRKGTRVRVPGVGNERKDGTFQDIVFVVEEQSHSRFTRVDNDLLITVQVPWADSSSRPYSWSSVDSDLNGELRPPREEMAFVKGVDGEEFALPIPRSLVEGADGSRIVGAGMPIRSHGRVDGRGDLVVRWEFVFPETDKAQQSRWQALTKAMKWK</sequence>
<reference evidence="5" key="1">
    <citation type="submission" date="2024-04" db="EMBL/GenBank/DDBJ databases">
        <authorList>
            <person name="Shaw F."/>
            <person name="Minotto A."/>
        </authorList>
    </citation>
    <scope>NUCLEOTIDE SEQUENCE [LARGE SCALE GENOMIC DNA]</scope>
</reference>
<evidence type="ECO:0000256" key="2">
    <source>
        <dbReference type="SAM" id="MobiDB-lite"/>
    </source>
</evidence>
<dbReference type="Proteomes" id="UP001497453">
    <property type="component" value="Chromosome 9"/>
</dbReference>
<feature type="region of interest" description="Disordered" evidence="2">
    <location>
        <begin position="70"/>
        <end position="191"/>
    </location>
</feature>
<dbReference type="InterPro" id="IPR008971">
    <property type="entry name" value="HSP40/DnaJ_pept-bd"/>
</dbReference>
<dbReference type="SUPFAM" id="SSF46565">
    <property type="entry name" value="Chaperone J-domain"/>
    <property type="match status" value="1"/>
</dbReference>
<feature type="compositionally biased region" description="Basic residues" evidence="2">
    <location>
        <begin position="178"/>
        <end position="189"/>
    </location>
</feature>
<name>A0ABP1ECL7_9APHY</name>
<dbReference type="SMART" id="SM00271">
    <property type="entry name" value="DnaJ"/>
    <property type="match status" value="1"/>
</dbReference>
<dbReference type="InterPro" id="IPR001623">
    <property type="entry name" value="DnaJ_domain"/>
</dbReference>
<feature type="compositionally biased region" description="Basic and acidic residues" evidence="2">
    <location>
        <begin position="109"/>
        <end position="134"/>
    </location>
</feature>
<dbReference type="PRINTS" id="PR00625">
    <property type="entry name" value="JDOMAIN"/>
</dbReference>
<dbReference type="Gene3D" id="2.60.260.20">
    <property type="entry name" value="Urease metallochaperone UreE, N-terminal domain"/>
    <property type="match status" value="2"/>
</dbReference>
<dbReference type="Gene3D" id="1.10.287.110">
    <property type="entry name" value="DnaJ domain"/>
    <property type="match status" value="1"/>
</dbReference>
<dbReference type="PANTHER" id="PTHR24078:SF553">
    <property type="entry name" value="DNAJ HOMOLOG SUBFAMILY B MEMBER 5"/>
    <property type="match status" value="1"/>
</dbReference>
<evidence type="ECO:0000313" key="5">
    <source>
        <dbReference type="Proteomes" id="UP001497453"/>
    </source>
</evidence>
<dbReference type="InterPro" id="IPR002939">
    <property type="entry name" value="DnaJ_C"/>
</dbReference>
<keyword evidence="1" id="KW-0143">Chaperone</keyword>
<evidence type="ECO:0000256" key="1">
    <source>
        <dbReference type="ARBA" id="ARBA00023186"/>
    </source>
</evidence>
<dbReference type="CDD" id="cd06257">
    <property type="entry name" value="DnaJ"/>
    <property type="match status" value="1"/>
</dbReference>
<gene>
    <name evidence="4" type="ORF">GFSPODELE1_LOCUS10985</name>
</gene>
<protein>
    <recommendedName>
        <fullName evidence="3">J domain-containing protein</fullName>
    </recommendedName>
</protein>
<dbReference type="PROSITE" id="PS50076">
    <property type="entry name" value="DNAJ_2"/>
    <property type="match status" value="1"/>
</dbReference>
<dbReference type="EMBL" id="OZ037952">
    <property type="protein sequence ID" value="CAL1716969.1"/>
    <property type="molecule type" value="Genomic_DNA"/>
</dbReference>
<dbReference type="Pfam" id="PF01556">
    <property type="entry name" value="DnaJ_C"/>
    <property type="match status" value="1"/>
</dbReference>
<evidence type="ECO:0000259" key="3">
    <source>
        <dbReference type="PROSITE" id="PS50076"/>
    </source>
</evidence>
<organism evidence="4 5">
    <name type="scientific">Somion occarium</name>
    <dbReference type="NCBI Taxonomy" id="3059160"/>
    <lineage>
        <taxon>Eukaryota</taxon>
        <taxon>Fungi</taxon>
        <taxon>Dikarya</taxon>
        <taxon>Basidiomycota</taxon>
        <taxon>Agaricomycotina</taxon>
        <taxon>Agaricomycetes</taxon>
        <taxon>Polyporales</taxon>
        <taxon>Cerrenaceae</taxon>
        <taxon>Somion</taxon>
    </lineage>
</organism>
<dbReference type="InterPro" id="IPR036869">
    <property type="entry name" value="J_dom_sf"/>
</dbReference>
<evidence type="ECO:0000313" key="4">
    <source>
        <dbReference type="EMBL" id="CAL1716969.1"/>
    </source>
</evidence>
<dbReference type="PANTHER" id="PTHR24078">
    <property type="entry name" value="DNAJ HOMOLOG SUBFAMILY C MEMBER"/>
    <property type="match status" value="1"/>
</dbReference>
<dbReference type="SUPFAM" id="SSF49493">
    <property type="entry name" value="HSP40/DnaJ peptide-binding domain"/>
    <property type="match status" value="1"/>
</dbReference>
<keyword evidence="5" id="KW-1185">Reference proteome</keyword>